<dbReference type="CDD" id="cd05804">
    <property type="entry name" value="StaR_like"/>
    <property type="match status" value="1"/>
</dbReference>
<accession>A0ABW2B9L6</accession>
<evidence type="ECO:0000256" key="2">
    <source>
        <dbReference type="ARBA" id="ARBA00019992"/>
    </source>
</evidence>
<evidence type="ECO:0000313" key="6">
    <source>
        <dbReference type="Proteomes" id="UP001596353"/>
    </source>
</evidence>
<comment type="similarity">
    <text evidence="1">Belongs to the TTC38 family.</text>
</comment>
<dbReference type="PANTHER" id="PTHR16263">
    <property type="entry name" value="TETRATRICOPEPTIDE REPEAT PROTEIN 38"/>
    <property type="match status" value="1"/>
</dbReference>
<evidence type="ECO:0000256" key="3">
    <source>
        <dbReference type="ARBA" id="ARBA00022737"/>
    </source>
</evidence>
<organism evidence="5 6">
    <name type="scientific">Sulfitobacter porphyrae</name>
    <dbReference type="NCBI Taxonomy" id="1246864"/>
    <lineage>
        <taxon>Bacteria</taxon>
        <taxon>Pseudomonadati</taxon>
        <taxon>Pseudomonadota</taxon>
        <taxon>Alphaproteobacteria</taxon>
        <taxon>Rhodobacterales</taxon>
        <taxon>Roseobacteraceae</taxon>
        <taxon>Sulfitobacter</taxon>
    </lineage>
</organism>
<dbReference type="SUPFAM" id="SSF48452">
    <property type="entry name" value="TPR-like"/>
    <property type="match status" value="1"/>
</dbReference>
<evidence type="ECO:0000256" key="1">
    <source>
        <dbReference type="ARBA" id="ARBA00005857"/>
    </source>
</evidence>
<evidence type="ECO:0000313" key="5">
    <source>
        <dbReference type="EMBL" id="MFC6762157.1"/>
    </source>
</evidence>
<comment type="caution">
    <text evidence="5">The sequence shown here is derived from an EMBL/GenBank/DDBJ whole genome shotgun (WGS) entry which is preliminary data.</text>
</comment>
<gene>
    <name evidence="5" type="ORF">ACFQFQ_25840</name>
</gene>
<dbReference type="PANTHER" id="PTHR16263:SF4">
    <property type="entry name" value="TETRATRICOPEPTIDE REPEAT PROTEIN 38"/>
    <property type="match status" value="1"/>
</dbReference>
<proteinExistence type="inferred from homology"/>
<keyword evidence="4" id="KW-0802">TPR repeat</keyword>
<dbReference type="Gene3D" id="1.25.40.10">
    <property type="entry name" value="Tetratricopeptide repeat domain"/>
    <property type="match status" value="1"/>
</dbReference>
<sequence length="465" mass="52480">MSMKQYADPYGLAFTASAPDSVETISRFTTSYMGFRRETGAILKDLTESDPDMPMARCAKGYLAKLMGSSNHSARAVSISKDLDAHLEKVGANDREKLHAAALAAWCRGDLDKTTSIWEEILLDHPMDGLVLRLAHFTHFYSGDGRKMRDSMARHLPLWPKDHPNYGFLLGMYAFGLEESGQFEKAEHYGRAAVERNPKDAWSVHSIAHVMEMTERQEEGIAWIAGLESDWSTVNNFRFHLYWHKCLFHLERGEFDQVLKLYDEQISSDVESDFYLDICNCSSLLWRLEMFGVNVGDRWRALTDVARKHLHDRDLIFVSLHYLMALVANGDRKAADQMIESMREWAQLDETQARICATVGLAVAKGLQLSRDGKYAEAVAAIKPVRYDLDLVGGSKAQRDVFIMIMLDAAKASNDALVARALFSERLGEKVHSSWTWKNYSTILESSGKSEEAAFAGKAQEIRVS</sequence>
<dbReference type="Proteomes" id="UP001596353">
    <property type="component" value="Unassembled WGS sequence"/>
</dbReference>
<keyword evidence="3" id="KW-0677">Repeat</keyword>
<dbReference type="InterPro" id="IPR033891">
    <property type="entry name" value="TTC38"/>
</dbReference>
<protein>
    <recommendedName>
        <fullName evidence="2">Tetratricopeptide repeat protein 38</fullName>
    </recommendedName>
</protein>
<evidence type="ECO:0000256" key="4">
    <source>
        <dbReference type="ARBA" id="ARBA00022803"/>
    </source>
</evidence>
<reference evidence="6" key="1">
    <citation type="journal article" date="2019" name="Int. J. Syst. Evol. Microbiol.">
        <title>The Global Catalogue of Microorganisms (GCM) 10K type strain sequencing project: providing services to taxonomists for standard genome sequencing and annotation.</title>
        <authorList>
            <consortium name="The Broad Institute Genomics Platform"/>
            <consortium name="The Broad Institute Genome Sequencing Center for Infectious Disease"/>
            <person name="Wu L."/>
            <person name="Ma J."/>
        </authorList>
    </citation>
    <scope>NUCLEOTIDE SEQUENCE [LARGE SCALE GENOMIC DNA]</scope>
    <source>
        <strain evidence="6">CCUG 66188</strain>
    </source>
</reference>
<dbReference type="InterPro" id="IPR011990">
    <property type="entry name" value="TPR-like_helical_dom_sf"/>
</dbReference>
<name>A0ABW2B9L6_9RHOB</name>
<dbReference type="EMBL" id="JBHSWG010000004">
    <property type="protein sequence ID" value="MFC6762157.1"/>
    <property type="molecule type" value="Genomic_DNA"/>
</dbReference>
<keyword evidence="6" id="KW-1185">Reference proteome</keyword>